<protein>
    <submittedName>
        <fullName evidence="1">Uncharacterized protein</fullName>
    </submittedName>
</protein>
<feature type="non-terminal residue" evidence="1">
    <location>
        <position position="89"/>
    </location>
</feature>
<name>X1JZX7_9ZZZZ</name>
<comment type="caution">
    <text evidence="1">The sequence shown here is derived from an EMBL/GenBank/DDBJ whole genome shotgun (WGS) entry which is preliminary data.</text>
</comment>
<gene>
    <name evidence="1" type="ORF">S03H2_61443</name>
</gene>
<proteinExistence type="predicted"/>
<dbReference type="EMBL" id="BARU01039663">
    <property type="protein sequence ID" value="GAH83579.1"/>
    <property type="molecule type" value="Genomic_DNA"/>
</dbReference>
<organism evidence="1">
    <name type="scientific">marine sediment metagenome</name>
    <dbReference type="NCBI Taxonomy" id="412755"/>
    <lineage>
        <taxon>unclassified sequences</taxon>
        <taxon>metagenomes</taxon>
        <taxon>ecological metagenomes</taxon>
    </lineage>
</organism>
<evidence type="ECO:0000313" key="1">
    <source>
        <dbReference type="EMBL" id="GAH83579.1"/>
    </source>
</evidence>
<dbReference type="AlphaFoldDB" id="X1JZX7"/>
<reference evidence="1" key="1">
    <citation type="journal article" date="2014" name="Front. Microbiol.">
        <title>High frequency of phylogenetically diverse reductive dehalogenase-homologous genes in deep subseafloor sedimentary metagenomes.</title>
        <authorList>
            <person name="Kawai M."/>
            <person name="Futagami T."/>
            <person name="Toyoda A."/>
            <person name="Takaki Y."/>
            <person name="Nishi S."/>
            <person name="Hori S."/>
            <person name="Arai W."/>
            <person name="Tsubouchi T."/>
            <person name="Morono Y."/>
            <person name="Uchiyama I."/>
            <person name="Ito T."/>
            <person name="Fujiyama A."/>
            <person name="Inagaki F."/>
            <person name="Takami H."/>
        </authorList>
    </citation>
    <scope>NUCLEOTIDE SEQUENCE</scope>
    <source>
        <strain evidence="1">Expedition CK06-06</strain>
    </source>
</reference>
<sequence>MNRRYKVISLLLLAALTVTIVYGTFVFQSSETYPASVNVLDYTFKLNNELATPANEIQFGAVTKGDSIISPIYEIVWDSSPPPPGPVWL</sequence>
<accession>X1JZX7</accession>